<evidence type="ECO:0000313" key="1">
    <source>
        <dbReference type="EMBL" id="JAH94296.1"/>
    </source>
</evidence>
<protein>
    <submittedName>
        <fullName evidence="1">Uncharacterized protein</fullName>
    </submittedName>
</protein>
<reference evidence="1" key="1">
    <citation type="submission" date="2014-11" db="EMBL/GenBank/DDBJ databases">
        <authorList>
            <person name="Amaro Gonzalez C."/>
        </authorList>
    </citation>
    <scope>NUCLEOTIDE SEQUENCE</scope>
</reference>
<name>A0A0E9WVS2_ANGAN</name>
<reference evidence="1" key="2">
    <citation type="journal article" date="2015" name="Fish Shellfish Immunol.">
        <title>Early steps in the European eel (Anguilla anguilla)-Vibrio vulnificus interaction in the gills: Role of the RtxA13 toxin.</title>
        <authorList>
            <person name="Callol A."/>
            <person name="Pajuelo D."/>
            <person name="Ebbesson L."/>
            <person name="Teles M."/>
            <person name="MacKenzie S."/>
            <person name="Amaro C."/>
        </authorList>
    </citation>
    <scope>NUCLEOTIDE SEQUENCE</scope>
</reference>
<dbReference type="EMBL" id="GBXM01014281">
    <property type="protein sequence ID" value="JAH94296.1"/>
    <property type="molecule type" value="Transcribed_RNA"/>
</dbReference>
<sequence>MAITYKLLHTIIVRYYTVNIQNLTTCSLRYETK</sequence>
<dbReference type="AlphaFoldDB" id="A0A0E9WVS2"/>
<organism evidence="1">
    <name type="scientific">Anguilla anguilla</name>
    <name type="common">European freshwater eel</name>
    <name type="synonym">Muraena anguilla</name>
    <dbReference type="NCBI Taxonomy" id="7936"/>
    <lineage>
        <taxon>Eukaryota</taxon>
        <taxon>Metazoa</taxon>
        <taxon>Chordata</taxon>
        <taxon>Craniata</taxon>
        <taxon>Vertebrata</taxon>
        <taxon>Euteleostomi</taxon>
        <taxon>Actinopterygii</taxon>
        <taxon>Neopterygii</taxon>
        <taxon>Teleostei</taxon>
        <taxon>Anguilliformes</taxon>
        <taxon>Anguillidae</taxon>
        <taxon>Anguilla</taxon>
    </lineage>
</organism>
<accession>A0A0E9WVS2</accession>
<proteinExistence type="predicted"/>